<keyword evidence="3" id="KW-1185">Reference proteome</keyword>
<dbReference type="PANTHER" id="PTHR10775:SF185">
    <property type="entry name" value="OS08G0208400 PROTEIN"/>
    <property type="match status" value="1"/>
</dbReference>
<comment type="caution">
    <text evidence="2">The sequence shown here is derived from an EMBL/GenBank/DDBJ whole genome shotgun (WGS) entry which is preliminary data.</text>
</comment>
<evidence type="ECO:0008006" key="4">
    <source>
        <dbReference type="Google" id="ProtNLM"/>
    </source>
</evidence>
<sequence>MRQGWDPRYKIWVEHGEPAPPTPPPVIDNTRQPLMSDMTALLNDLSYIPPNNEHNEPTQGDIGETSNEPTQATRNEFEELYASANEELYPGCDYVTRLDFMAKFTYFKAKGRLTDSIFNEMLEFFQNVFPISKGFKLPPSYYAIKKTFKTIGLGYESIHACEHDCCLFRGDNNKDLDFCPVCNTSRWKDSNTPGKKVPKKVLRYFPIIPRLQRLYKSSHTAKDMIWHATGKCTEPGKMQHPVDGGAWKKFDTKYPDFAKEPRNVRLGLAADGFNPFGNLSQAYSMWPVILTTYNLPPWLCMKESSFMLTLLIPGPKSPGKDIDVYLRPLIEDLKVLWDRKGVETIDVASGQKFNMRAMVLWTINDFPARSSLSGWSGQEDFFKEAHNGRRSLEFNGQTDNKDPPKEFGRDVILAQLDRLPTRVKGKHPSYGGVKIKRNVHAILNTLLMNDKSKDTAKARQDLQMLGIRSGLWLSQTKREVLEAQAAYSCTPENTIKVVSSTSKS</sequence>
<organism evidence="2 3">
    <name type="scientific">Tanacetum coccineum</name>
    <dbReference type="NCBI Taxonomy" id="301880"/>
    <lineage>
        <taxon>Eukaryota</taxon>
        <taxon>Viridiplantae</taxon>
        <taxon>Streptophyta</taxon>
        <taxon>Embryophyta</taxon>
        <taxon>Tracheophyta</taxon>
        <taxon>Spermatophyta</taxon>
        <taxon>Magnoliopsida</taxon>
        <taxon>eudicotyledons</taxon>
        <taxon>Gunneridae</taxon>
        <taxon>Pentapetalae</taxon>
        <taxon>asterids</taxon>
        <taxon>campanulids</taxon>
        <taxon>Asterales</taxon>
        <taxon>Asteraceae</taxon>
        <taxon>Asteroideae</taxon>
        <taxon>Anthemideae</taxon>
        <taxon>Anthemidinae</taxon>
        <taxon>Tanacetum</taxon>
    </lineage>
</organism>
<evidence type="ECO:0000256" key="1">
    <source>
        <dbReference type="SAM" id="MobiDB-lite"/>
    </source>
</evidence>
<dbReference type="Proteomes" id="UP001151760">
    <property type="component" value="Unassembled WGS sequence"/>
</dbReference>
<protein>
    <recommendedName>
        <fullName evidence="4">Transposase</fullName>
    </recommendedName>
</protein>
<reference evidence="2" key="2">
    <citation type="submission" date="2022-01" db="EMBL/GenBank/DDBJ databases">
        <authorList>
            <person name="Yamashiro T."/>
            <person name="Shiraishi A."/>
            <person name="Satake H."/>
            <person name="Nakayama K."/>
        </authorList>
    </citation>
    <scope>NUCLEOTIDE SEQUENCE</scope>
</reference>
<gene>
    <name evidence="2" type="ORF">Tco_1068915</name>
</gene>
<proteinExistence type="predicted"/>
<dbReference type="EMBL" id="BQNB010019617">
    <property type="protein sequence ID" value="GJT87198.1"/>
    <property type="molecule type" value="Genomic_DNA"/>
</dbReference>
<reference evidence="2" key="1">
    <citation type="journal article" date="2022" name="Int. J. Mol. Sci.">
        <title>Draft Genome of Tanacetum Coccineum: Genomic Comparison of Closely Related Tanacetum-Family Plants.</title>
        <authorList>
            <person name="Yamashiro T."/>
            <person name="Shiraishi A."/>
            <person name="Nakayama K."/>
            <person name="Satake H."/>
        </authorList>
    </citation>
    <scope>NUCLEOTIDE SEQUENCE</scope>
</reference>
<accession>A0ABQ5HH36</accession>
<evidence type="ECO:0000313" key="2">
    <source>
        <dbReference type="EMBL" id="GJT87198.1"/>
    </source>
</evidence>
<dbReference type="PANTHER" id="PTHR10775">
    <property type="entry name" value="OS08G0208400 PROTEIN"/>
    <property type="match status" value="1"/>
</dbReference>
<evidence type="ECO:0000313" key="3">
    <source>
        <dbReference type="Proteomes" id="UP001151760"/>
    </source>
</evidence>
<name>A0ABQ5HH36_9ASTR</name>
<dbReference type="InterPro" id="IPR004242">
    <property type="entry name" value="Transposase_21"/>
</dbReference>
<dbReference type="Pfam" id="PF02992">
    <property type="entry name" value="Transposase_21"/>
    <property type="match status" value="1"/>
</dbReference>
<feature type="region of interest" description="Disordered" evidence="1">
    <location>
        <begin position="49"/>
        <end position="69"/>
    </location>
</feature>